<evidence type="ECO:0000313" key="2">
    <source>
        <dbReference type="EMBL" id="MBD2199192.1"/>
    </source>
</evidence>
<evidence type="ECO:0000256" key="1">
    <source>
        <dbReference type="SAM" id="MobiDB-lite"/>
    </source>
</evidence>
<organism evidence="2 3">
    <name type="scientific">Calothrix parietina FACHB-288</name>
    <dbReference type="NCBI Taxonomy" id="2692896"/>
    <lineage>
        <taxon>Bacteria</taxon>
        <taxon>Bacillati</taxon>
        <taxon>Cyanobacteriota</taxon>
        <taxon>Cyanophyceae</taxon>
        <taxon>Nostocales</taxon>
        <taxon>Calotrichaceae</taxon>
        <taxon>Calothrix</taxon>
    </lineage>
</organism>
<dbReference type="Proteomes" id="UP000658514">
    <property type="component" value="Unassembled WGS sequence"/>
</dbReference>
<reference evidence="2 3" key="1">
    <citation type="journal article" date="2020" name="ISME J.">
        <title>Comparative genomics reveals insights into cyanobacterial evolution and habitat adaptation.</title>
        <authorList>
            <person name="Chen M.Y."/>
            <person name="Teng W.K."/>
            <person name="Zhao L."/>
            <person name="Hu C.X."/>
            <person name="Zhou Y.K."/>
            <person name="Han B.P."/>
            <person name="Song L.R."/>
            <person name="Shu W.S."/>
        </authorList>
    </citation>
    <scope>NUCLEOTIDE SEQUENCE [LARGE SCALE GENOMIC DNA]</scope>
    <source>
        <strain evidence="2 3">FACHB-288</strain>
    </source>
</reference>
<feature type="compositionally biased region" description="Polar residues" evidence="1">
    <location>
        <begin position="41"/>
        <end position="61"/>
    </location>
</feature>
<comment type="caution">
    <text evidence="2">The sequence shown here is derived from an EMBL/GenBank/DDBJ whole genome shotgun (WGS) entry which is preliminary data.</text>
</comment>
<keyword evidence="3" id="KW-1185">Reference proteome</keyword>
<evidence type="ECO:0000313" key="3">
    <source>
        <dbReference type="Proteomes" id="UP000658514"/>
    </source>
</evidence>
<gene>
    <name evidence="2" type="ORF">H6G24_27540</name>
</gene>
<feature type="region of interest" description="Disordered" evidence="1">
    <location>
        <begin position="41"/>
        <end position="69"/>
    </location>
</feature>
<accession>A0ABR8AKP7</accession>
<feature type="region of interest" description="Disordered" evidence="1">
    <location>
        <begin position="84"/>
        <end position="103"/>
    </location>
</feature>
<protein>
    <submittedName>
        <fullName evidence="2">Uncharacterized protein</fullName>
    </submittedName>
</protein>
<sequence>MTHSLLVKSGLLLTILTLDLAMYSPVKAEVAQKIPQNLQQLEPQGKQFSKQLSSPTSQQQWEEFRQRQDEQMLRQQQRLEQFRLQNELRQQQPPGRLRQQPVGQFRQNQLIIQQRQQMDTLRLQQKLRQQP</sequence>
<dbReference type="EMBL" id="JACJQH010000054">
    <property type="protein sequence ID" value="MBD2199192.1"/>
    <property type="molecule type" value="Genomic_DNA"/>
</dbReference>
<dbReference type="RefSeq" id="WP_190548266.1">
    <property type="nucleotide sequence ID" value="NZ_CAWPNO010000089.1"/>
</dbReference>
<proteinExistence type="predicted"/>
<name>A0ABR8AKP7_9CYAN</name>